<dbReference type="EMBL" id="FQ790267">
    <property type="protein sequence ID" value="CCD43906.1"/>
    <property type="molecule type" value="Genomic_DNA"/>
</dbReference>
<accession>G2XTT6</accession>
<evidence type="ECO:0000313" key="2">
    <source>
        <dbReference type="Proteomes" id="UP000008177"/>
    </source>
</evidence>
<dbReference type="Proteomes" id="UP000008177">
    <property type="component" value="Unplaced contigs"/>
</dbReference>
<protein>
    <submittedName>
        <fullName evidence="1">Uncharacterized protein</fullName>
    </submittedName>
</protein>
<reference evidence="2" key="1">
    <citation type="journal article" date="2011" name="PLoS Genet.">
        <title>Genomic analysis of the necrotrophic fungal pathogens Sclerotinia sclerotiorum and Botrytis cinerea.</title>
        <authorList>
            <person name="Amselem J."/>
            <person name="Cuomo C.A."/>
            <person name="van Kan J.A."/>
            <person name="Viaud M."/>
            <person name="Benito E.P."/>
            <person name="Couloux A."/>
            <person name="Coutinho P.M."/>
            <person name="de Vries R.P."/>
            <person name="Dyer P.S."/>
            <person name="Fillinger S."/>
            <person name="Fournier E."/>
            <person name="Gout L."/>
            <person name="Hahn M."/>
            <person name="Kohn L."/>
            <person name="Lapalu N."/>
            <person name="Plummer K.M."/>
            <person name="Pradier J.M."/>
            <person name="Quevillon E."/>
            <person name="Sharon A."/>
            <person name="Simon A."/>
            <person name="ten Have A."/>
            <person name="Tudzynski B."/>
            <person name="Tudzynski P."/>
            <person name="Wincker P."/>
            <person name="Andrew M."/>
            <person name="Anthouard V."/>
            <person name="Beever R.E."/>
            <person name="Beffa R."/>
            <person name="Benoit I."/>
            <person name="Bouzid O."/>
            <person name="Brault B."/>
            <person name="Chen Z."/>
            <person name="Choquer M."/>
            <person name="Collemare J."/>
            <person name="Cotton P."/>
            <person name="Danchin E.G."/>
            <person name="Da Silva C."/>
            <person name="Gautier A."/>
            <person name="Giraud C."/>
            <person name="Giraud T."/>
            <person name="Gonzalez C."/>
            <person name="Grossetete S."/>
            <person name="Guldener U."/>
            <person name="Henrissat B."/>
            <person name="Howlett B.J."/>
            <person name="Kodira C."/>
            <person name="Kretschmer M."/>
            <person name="Lappartient A."/>
            <person name="Leroch M."/>
            <person name="Levis C."/>
            <person name="Mauceli E."/>
            <person name="Neuveglise C."/>
            <person name="Oeser B."/>
            <person name="Pearson M."/>
            <person name="Poulain J."/>
            <person name="Poussereau N."/>
            <person name="Quesneville H."/>
            <person name="Rascle C."/>
            <person name="Schumacher J."/>
            <person name="Segurens B."/>
            <person name="Sexton A."/>
            <person name="Silva E."/>
            <person name="Sirven C."/>
            <person name="Soanes D.M."/>
            <person name="Talbot N.J."/>
            <person name="Templeton M."/>
            <person name="Yandava C."/>
            <person name="Yarden O."/>
            <person name="Zeng Q."/>
            <person name="Rollins J.A."/>
            <person name="Lebrun M.H."/>
            <person name="Dickman M."/>
        </authorList>
    </citation>
    <scope>NUCLEOTIDE SEQUENCE [LARGE SCALE GENOMIC DNA]</scope>
    <source>
        <strain evidence="2">T4</strain>
    </source>
</reference>
<organism evidence="1 2">
    <name type="scientific">Botryotinia fuckeliana (strain T4)</name>
    <name type="common">Noble rot fungus</name>
    <name type="synonym">Botrytis cinerea</name>
    <dbReference type="NCBI Taxonomy" id="999810"/>
    <lineage>
        <taxon>Eukaryota</taxon>
        <taxon>Fungi</taxon>
        <taxon>Dikarya</taxon>
        <taxon>Ascomycota</taxon>
        <taxon>Pezizomycotina</taxon>
        <taxon>Leotiomycetes</taxon>
        <taxon>Helotiales</taxon>
        <taxon>Sclerotiniaceae</taxon>
        <taxon>Botrytis</taxon>
    </lineage>
</organism>
<dbReference type="AlphaFoldDB" id="G2XTT6"/>
<evidence type="ECO:0000313" key="1">
    <source>
        <dbReference type="EMBL" id="CCD43906.1"/>
    </source>
</evidence>
<sequence length="64" mass="7303">MLVLNAYRGKKTTRPTVLSHSFGDYGYAIVVLRRLPRLVMSLRLFVRTLSSLPSFHESPKLPNT</sequence>
<dbReference type="HOGENOM" id="CLU_2867383_0_0_1"/>
<dbReference type="InParanoid" id="G2XTT6"/>
<proteinExistence type="predicted"/>
<name>G2XTT6_BOTF4</name>
<gene>
    <name evidence="1" type="ORF">BofuT4_uP061160.1</name>
</gene>